<evidence type="ECO:0000256" key="3">
    <source>
        <dbReference type="PROSITE-ProRule" id="PRU00175"/>
    </source>
</evidence>
<evidence type="ECO:0000256" key="1">
    <source>
        <dbReference type="ARBA" id="ARBA00022771"/>
    </source>
</evidence>
<organism evidence="7 8">
    <name type="scientific">Macrostomum lignano</name>
    <dbReference type="NCBI Taxonomy" id="282301"/>
    <lineage>
        <taxon>Eukaryota</taxon>
        <taxon>Metazoa</taxon>
        <taxon>Spiralia</taxon>
        <taxon>Lophotrochozoa</taxon>
        <taxon>Platyhelminthes</taxon>
        <taxon>Rhabditophora</taxon>
        <taxon>Macrostomorpha</taxon>
        <taxon>Macrostomida</taxon>
        <taxon>Macrostomidae</taxon>
        <taxon>Macrostomum</taxon>
    </lineage>
</organism>
<dbReference type="Proteomes" id="UP000215902">
    <property type="component" value="Unassembled WGS sequence"/>
</dbReference>
<dbReference type="InterPro" id="IPR001841">
    <property type="entry name" value="Znf_RING"/>
</dbReference>
<evidence type="ECO:0000313" key="7">
    <source>
        <dbReference type="EMBL" id="PAA53629.1"/>
    </source>
</evidence>
<evidence type="ECO:0000256" key="2">
    <source>
        <dbReference type="ARBA" id="ARBA00022833"/>
    </source>
</evidence>
<evidence type="ECO:0000256" key="4">
    <source>
        <dbReference type="SAM" id="MobiDB-lite"/>
    </source>
</evidence>
<dbReference type="InterPro" id="IPR013083">
    <property type="entry name" value="Znf_RING/FYVE/PHD"/>
</dbReference>
<evidence type="ECO:0000313" key="8">
    <source>
        <dbReference type="Proteomes" id="UP000215902"/>
    </source>
</evidence>
<proteinExistence type="predicted"/>
<keyword evidence="2" id="KW-0862">Zinc</keyword>
<keyword evidence="8" id="KW-1185">Reference proteome</keyword>
<dbReference type="SUPFAM" id="SSF57850">
    <property type="entry name" value="RING/U-box"/>
    <property type="match status" value="1"/>
</dbReference>
<gene>
    <name evidence="7" type="ORF">BOX15_Mlig000831g1</name>
</gene>
<feature type="region of interest" description="Disordered" evidence="4">
    <location>
        <begin position="254"/>
        <end position="274"/>
    </location>
</feature>
<keyword evidence="5" id="KW-0472">Membrane</keyword>
<feature type="domain" description="RING-type" evidence="6">
    <location>
        <begin position="98"/>
        <end position="137"/>
    </location>
</feature>
<reference evidence="7 8" key="1">
    <citation type="submission" date="2017-06" db="EMBL/GenBank/DDBJ databases">
        <title>A platform for efficient transgenesis in Macrostomum lignano, a flatworm model organism for stem cell research.</title>
        <authorList>
            <person name="Berezikov E."/>
        </authorList>
    </citation>
    <scope>NUCLEOTIDE SEQUENCE [LARGE SCALE GENOMIC DNA]</scope>
    <source>
        <strain evidence="7">DV1</strain>
        <tissue evidence="7">Whole organism</tissue>
    </source>
</reference>
<name>A0A267DYH9_9PLAT</name>
<dbReference type="GO" id="GO:0008270">
    <property type="term" value="F:zinc ion binding"/>
    <property type="evidence" value="ECO:0007669"/>
    <property type="project" value="UniProtKB-KW"/>
</dbReference>
<protein>
    <recommendedName>
        <fullName evidence="6">RING-type domain-containing protein</fullName>
    </recommendedName>
</protein>
<comment type="caution">
    <text evidence="7">The sequence shown here is derived from an EMBL/GenBank/DDBJ whole genome shotgun (WGS) entry which is preliminary data.</text>
</comment>
<keyword evidence="1 3" id="KW-0863">Zinc-finger</keyword>
<dbReference type="EMBL" id="NIVC01003053">
    <property type="protein sequence ID" value="PAA53629.1"/>
    <property type="molecule type" value="Genomic_DNA"/>
</dbReference>
<feature type="transmembrane region" description="Helical" evidence="5">
    <location>
        <begin position="480"/>
        <end position="500"/>
    </location>
</feature>
<accession>A0A267DYH9</accession>
<keyword evidence="5" id="KW-1133">Transmembrane helix</keyword>
<keyword evidence="5" id="KW-0812">Transmembrane</keyword>
<dbReference type="Gene3D" id="3.30.40.10">
    <property type="entry name" value="Zinc/RING finger domain, C3HC4 (zinc finger)"/>
    <property type="match status" value="1"/>
</dbReference>
<evidence type="ECO:0000259" key="6">
    <source>
        <dbReference type="PROSITE" id="PS50089"/>
    </source>
</evidence>
<feature type="transmembrane region" description="Helical" evidence="5">
    <location>
        <begin position="292"/>
        <end position="311"/>
    </location>
</feature>
<keyword evidence="1 3" id="KW-0479">Metal-binding</keyword>
<evidence type="ECO:0000256" key="5">
    <source>
        <dbReference type="SAM" id="Phobius"/>
    </source>
</evidence>
<sequence>MNQNICKQVFSGLYHCPTCSRFIEKARICKCCHHMSCKNCKQNPEWTENVELNCHWCSFEALDCCWMPGFSAKFKHLSGRRSLLSAELYSELAEYFECKICSNLLRKTHLCSSCSQPLCRRCFAKAIRRNPVCPLCRAPQPDMEDTVPCSWIDQNVAKLREINSQAPYIEAETESEFESDDETHQISVPVFDGMHVRSPNPGLIDPPPFRVVFNSTENGLEVQVVPYDGAATAVSFSATGEPVQSIRNRFEPSVPSLSQTLPRPSPAMQPIQHRPQNTWQQRNIIFSKLKEWSAVCLLLACIVIPVFYPLYSKPRAKFEKKISDFNWRFHHHKEEFVKQPVEKPVSLTNYESCIQTKLSIFKALFSDDSLHDHEATNRVLFNCLKKQQTTSRIERPCFLLLAHTDNAKQRASADGLAEEISKLLAKCHSALPLTTSVRNHCSDHSDLEASSESSCVLFRNLQGLSMKEFKMHSRLHRARLILITMALPGGYALTEGAALYRLRALQNSELDKVDAERLGRLVQGNVLSV</sequence>
<dbReference type="PROSITE" id="PS50089">
    <property type="entry name" value="ZF_RING_2"/>
    <property type="match status" value="1"/>
</dbReference>
<dbReference type="AlphaFoldDB" id="A0A267DYH9"/>